<evidence type="ECO:0000256" key="4">
    <source>
        <dbReference type="ARBA" id="ARBA00022825"/>
    </source>
</evidence>
<dbReference type="GO" id="GO:0004252">
    <property type="term" value="F:serine-type endopeptidase activity"/>
    <property type="evidence" value="ECO:0007669"/>
    <property type="project" value="InterPro"/>
</dbReference>
<dbReference type="GO" id="GO:0006508">
    <property type="term" value="P:proteolysis"/>
    <property type="evidence" value="ECO:0007669"/>
    <property type="project" value="UniProtKB-KW"/>
</dbReference>
<dbReference type="PRINTS" id="PR00722">
    <property type="entry name" value="CHYMOTRYPSIN"/>
</dbReference>
<dbReference type="InterPro" id="IPR043504">
    <property type="entry name" value="Peptidase_S1_PA_chymotrypsin"/>
</dbReference>
<evidence type="ECO:0000256" key="1">
    <source>
        <dbReference type="ARBA" id="ARBA00022670"/>
    </source>
</evidence>
<dbReference type="PROSITE" id="PS50240">
    <property type="entry name" value="TRYPSIN_DOM"/>
    <property type="match status" value="1"/>
</dbReference>
<sequence>MVTSQKQEGEVCITDSGKEGKCLLFENCSSTLASVQNGGKPKLCGFHKNGPLVCCDEDASRNLPISMNKCLEYRKHNFPIKAYKDEVSLIVGIGGIDAKPLEFPHMAILGYGDPNDLKWLCGGSLISENFVLTAAHCIYTRYGNITIIKLGLHQISESSKFVQIHRVQNTYIHPEYNPLQNYHDIALIKLAYPAYFNIGVKPACLHTSQQLSGNSFTGTGWGATELNGNNSDILQRVNLIYVSYDKCAGFYKGQKKLPNGLVDDWQICADGGGKRTDTCQGDSGGPIQLPKRPHVRDVVDFLHTIVGITSFGLKCAIVPAIYTRISYYVPWIESIVWPN</sequence>
<dbReference type="EMBL" id="JASPKY010000099">
    <property type="protein sequence ID" value="KAK9737491.1"/>
    <property type="molecule type" value="Genomic_DNA"/>
</dbReference>
<feature type="domain" description="Peptidase S1" evidence="9">
    <location>
        <begin position="92"/>
        <end position="337"/>
    </location>
</feature>
<dbReference type="CDD" id="cd00190">
    <property type="entry name" value="Tryp_SPc"/>
    <property type="match status" value="1"/>
</dbReference>
<dbReference type="InterPro" id="IPR001314">
    <property type="entry name" value="Peptidase_S1A"/>
</dbReference>
<dbReference type="InterPro" id="IPR022700">
    <property type="entry name" value="CLIP"/>
</dbReference>
<dbReference type="SMART" id="SM00020">
    <property type="entry name" value="Tryp_SPc"/>
    <property type="match status" value="1"/>
</dbReference>
<evidence type="ECO:0000256" key="8">
    <source>
        <dbReference type="RuleBase" id="RU363034"/>
    </source>
</evidence>
<evidence type="ECO:0000259" key="9">
    <source>
        <dbReference type="PROSITE" id="PS50240"/>
    </source>
</evidence>
<dbReference type="PROSITE" id="PS00135">
    <property type="entry name" value="TRYPSIN_SER"/>
    <property type="match status" value="1"/>
</dbReference>
<dbReference type="InterPro" id="IPR050430">
    <property type="entry name" value="Peptidase_S1"/>
</dbReference>
<keyword evidence="3 8" id="KW-0378">Hydrolase</keyword>
<dbReference type="FunFam" id="2.40.10.10:FF:000028">
    <property type="entry name" value="Serine protease easter"/>
    <property type="match status" value="1"/>
</dbReference>
<name>A0AAW1LU29_POPJA</name>
<evidence type="ECO:0000256" key="3">
    <source>
        <dbReference type="ARBA" id="ARBA00022801"/>
    </source>
</evidence>
<organism evidence="11 12">
    <name type="scientific">Popillia japonica</name>
    <name type="common">Japanese beetle</name>
    <dbReference type="NCBI Taxonomy" id="7064"/>
    <lineage>
        <taxon>Eukaryota</taxon>
        <taxon>Metazoa</taxon>
        <taxon>Ecdysozoa</taxon>
        <taxon>Arthropoda</taxon>
        <taxon>Hexapoda</taxon>
        <taxon>Insecta</taxon>
        <taxon>Pterygota</taxon>
        <taxon>Neoptera</taxon>
        <taxon>Endopterygota</taxon>
        <taxon>Coleoptera</taxon>
        <taxon>Polyphaga</taxon>
        <taxon>Scarabaeiformia</taxon>
        <taxon>Scarabaeidae</taxon>
        <taxon>Rutelinae</taxon>
        <taxon>Popillia</taxon>
    </lineage>
</organism>
<gene>
    <name evidence="11" type="ORF">QE152_g10650</name>
</gene>
<keyword evidence="4 8" id="KW-0720">Serine protease</keyword>
<dbReference type="InterPro" id="IPR033116">
    <property type="entry name" value="TRYPSIN_SER"/>
</dbReference>
<dbReference type="PANTHER" id="PTHR24276:SF98">
    <property type="entry name" value="FI18310P1-RELATED"/>
    <property type="match status" value="1"/>
</dbReference>
<dbReference type="PANTHER" id="PTHR24276">
    <property type="entry name" value="POLYSERASE-RELATED"/>
    <property type="match status" value="1"/>
</dbReference>
<comment type="similarity">
    <text evidence="7">Belongs to the peptidase S1 family. CLIP subfamily.</text>
</comment>
<dbReference type="AlphaFoldDB" id="A0AAW1LU29"/>
<dbReference type="PROSITE" id="PS51888">
    <property type="entry name" value="CLIP"/>
    <property type="match status" value="1"/>
</dbReference>
<dbReference type="Pfam" id="PF00089">
    <property type="entry name" value="Trypsin"/>
    <property type="match status" value="1"/>
</dbReference>
<feature type="domain" description="Clip" evidence="10">
    <location>
        <begin position="11"/>
        <end position="55"/>
    </location>
</feature>
<evidence type="ECO:0000313" key="11">
    <source>
        <dbReference type="EMBL" id="KAK9737491.1"/>
    </source>
</evidence>
<keyword evidence="6" id="KW-0325">Glycoprotein</keyword>
<protein>
    <submittedName>
        <fullName evidence="11">Trypsin</fullName>
    </submittedName>
</protein>
<evidence type="ECO:0000259" key="10">
    <source>
        <dbReference type="PROSITE" id="PS51888"/>
    </source>
</evidence>
<dbReference type="SUPFAM" id="SSF50494">
    <property type="entry name" value="Trypsin-like serine proteases"/>
    <property type="match status" value="1"/>
</dbReference>
<dbReference type="Gene3D" id="2.40.10.10">
    <property type="entry name" value="Trypsin-like serine proteases"/>
    <property type="match status" value="1"/>
</dbReference>
<dbReference type="Proteomes" id="UP001458880">
    <property type="component" value="Unassembled WGS sequence"/>
</dbReference>
<evidence type="ECO:0000256" key="6">
    <source>
        <dbReference type="ARBA" id="ARBA00023180"/>
    </source>
</evidence>
<reference evidence="11 12" key="1">
    <citation type="journal article" date="2024" name="BMC Genomics">
        <title>De novo assembly and annotation of Popillia japonica's genome with initial clues to its potential as an invasive pest.</title>
        <authorList>
            <person name="Cucini C."/>
            <person name="Boschi S."/>
            <person name="Funari R."/>
            <person name="Cardaioli E."/>
            <person name="Iannotti N."/>
            <person name="Marturano G."/>
            <person name="Paoli F."/>
            <person name="Bruttini M."/>
            <person name="Carapelli A."/>
            <person name="Frati F."/>
            <person name="Nardi F."/>
        </authorList>
    </citation>
    <scope>NUCLEOTIDE SEQUENCE [LARGE SCALE GENOMIC DNA]</scope>
    <source>
        <strain evidence="11">DMR45628</strain>
    </source>
</reference>
<evidence type="ECO:0000313" key="12">
    <source>
        <dbReference type="Proteomes" id="UP001458880"/>
    </source>
</evidence>
<dbReference type="InterPro" id="IPR018114">
    <property type="entry name" value="TRYPSIN_HIS"/>
</dbReference>
<dbReference type="InterPro" id="IPR009003">
    <property type="entry name" value="Peptidase_S1_PA"/>
</dbReference>
<dbReference type="SMART" id="SM00680">
    <property type="entry name" value="CLIP"/>
    <property type="match status" value="1"/>
</dbReference>
<keyword evidence="2" id="KW-0732">Signal</keyword>
<keyword evidence="5" id="KW-1015">Disulfide bond</keyword>
<accession>A0AAW1LU29</accession>
<dbReference type="InterPro" id="IPR001254">
    <property type="entry name" value="Trypsin_dom"/>
</dbReference>
<keyword evidence="12" id="KW-1185">Reference proteome</keyword>
<keyword evidence="1 8" id="KW-0645">Protease</keyword>
<evidence type="ECO:0000256" key="5">
    <source>
        <dbReference type="ARBA" id="ARBA00023157"/>
    </source>
</evidence>
<dbReference type="PROSITE" id="PS00134">
    <property type="entry name" value="TRYPSIN_HIS"/>
    <property type="match status" value="1"/>
</dbReference>
<proteinExistence type="inferred from homology"/>
<comment type="caution">
    <text evidence="11">The sequence shown here is derived from an EMBL/GenBank/DDBJ whole genome shotgun (WGS) entry which is preliminary data.</text>
</comment>
<evidence type="ECO:0000256" key="2">
    <source>
        <dbReference type="ARBA" id="ARBA00022729"/>
    </source>
</evidence>
<evidence type="ECO:0000256" key="7">
    <source>
        <dbReference type="ARBA" id="ARBA00024195"/>
    </source>
</evidence>